<gene>
    <name evidence="7" type="primary">ybeY</name>
    <name evidence="8" type="ORF">AY555_04185</name>
</gene>
<keyword evidence="7" id="KW-0963">Cytoplasm</keyword>
<dbReference type="SUPFAM" id="SSF55486">
    <property type="entry name" value="Metalloproteases ('zincins'), catalytic domain"/>
    <property type="match status" value="1"/>
</dbReference>
<dbReference type="GO" id="GO:0005737">
    <property type="term" value="C:cytoplasm"/>
    <property type="evidence" value="ECO:0007669"/>
    <property type="project" value="UniProtKB-SubCell"/>
</dbReference>
<dbReference type="Pfam" id="PF02130">
    <property type="entry name" value="YbeY"/>
    <property type="match status" value="1"/>
</dbReference>
<evidence type="ECO:0000256" key="6">
    <source>
        <dbReference type="ARBA" id="ARBA00022833"/>
    </source>
</evidence>
<keyword evidence="5 7" id="KW-0378">Hydrolase</keyword>
<dbReference type="RefSeq" id="WP_066136532.1">
    <property type="nucleotide sequence ID" value="NZ_CP014525.1"/>
</dbReference>
<dbReference type="PANTHER" id="PTHR46986:SF1">
    <property type="entry name" value="ENDORIBONUCLEASE YBEY, CHLOROPLASTIC"/>
    <property type="match status" value="1"/>
</dbReference>
<feature type="binding site" evidence="7">
    <location>
        <position position="140"/>
    </location>
    <ligand>
        <name>Zn(2+)</name>
        <dbReference type="ChEBI" id="CHEBI:29105"/>
        <note>catalytic</note>
    </ligand>
</feature>
<comment type="cofactor">
    <cofactor evidence="7">
        <name>Zn(2+)</name>
        <dbReference type="ChEBI" id="CHEBI:29105"/>
    </cofactor>
    <text evidence="7">Binds 1 zinc ion.</text>
</comment>
<evidence type="ECO:0000256" key="5">
    <source>
        <dbReference type="ARBA" id="ARBA00022801"/>
    </source>
</evidence>
<keyword evidence="3 7" id="KW-0479">Metal-binding</keyword>
<dbReference type="PROSITE" id="PS01306">
    <property type="entry name" value="UPF0054"/>
    <property type="match status" value="1"/>
</dbReference>
<dbReference type="KEGG" id="hjo:AY555_04185"/>
<keyword evidence="9" id="KW-1185">Reference proteome</keyword>
<keyword evidence="7" id="KW-0690">Ribosome biogenesis</keyword>
<dbReference type="PANTHER" id="PTHR46986">
    <property type="entry name" value="ENDORIBONUCLEASE YBEY, CHLOROPLASTIC"/>
    <property type="match status" value="1"/>
</dbReference>
<comment type="similarity">
    <text evidence="1 7">Belongs to the endoribonuclease YbeY family.</text>
</comment>
<feature type="binding site" evidence="7">
    <location>
        <position position="130"/>
    </location>
    <ligand>
        <name>Zn(2+)</name>
        <dbReference type="ChEBI" id="CHEBI:29105"/>
        <note>catalytic</note>
    </ligand>
</feature>
<dbReference type="InterPro" id="IPR002036">
    <property type="entry name" value="YbeY"/>
</dbReference>
<evidence type="ECO:0000256" key="7">
    <source>
        <dbReference type="HAMAP-Rule" id="MF_00009"/>
    </source>
</evidence>
<dbReference type="EMBL" id="CP014525">
    <property type="protein sequence ID" value="AMW35537.1"/>
    <property type="molecule type" value="Genomic_DNA"/>
</dbReference>
<evidence type="ECO:0000313" key="9">
    <source>
        <dbReference type="Proteomes" id="UP000076066"/>
    </source>
</evidence>
<evidence type="ECO:0000256" key="3">
    <source>
        <dbReference type="ARBA" id="ARBA00022723"/>
    </source>
</evidence>
<dbReference type="STRING" id="1549855.AY555_04185"/>
<dbReference type="GeneID" id="53316349"/>
<organism evidence="8 9">
    <name type="scientific">Haematospirillum jordaniae</name>
    <dbReference type="NCBI Taxonomy" id="1549855"/>
    <lineage>
        <taxon>Bacteria</taxon>
        <taxon>Pseudomonadati</taxon>
        <taxon>Pseudomonadota</taxon>
        <taxon>Alphaproteobacteria</taxon>
        <taxon>Rhodospirillales</taxon>
        <taxon>Novispirillaceae</taxon>
        <taxon>Haematospirillum</taxon>
    </lineage>
</organism>
<dbReference type="InterPro" id="IPR023091">
    <property type="entry name" value="MetalPrtase_cat_dom_sf_prd"/>
</dbReference>
<sequence>MTPARDIGSTDVTIHLDLQDPRWNDLVPELAGCVDRSIRATLEGSGETGTFEVSVVLADDRIIQALNRDYRGQDKATNVLSFAVRDTGMPVPPDMPEPLGDIILAFETTAREAEEQNKTTEDHFCHLLVHGMLHLLGYDHIQDDEAEEMESLETEILTGLGLQDPWRDGPTGPVDER</sequence>
<name>A0A143DFN7_9PROT</name>
<dbReference type="Proteomes" id="UP000076066">
    <property type="component" value="Chromosome"/>
</dbReference>
<protein>
    <recommendedName>
        <fullName evidence="7">Endoribonuclease YbeY</fullName>
        <ecNumber evidence="7">3.1.-.-</ecNumber>
    </recommendedName>
</protein>
<keyword evidence="2 7" id="KW-0540">Nuclease</keyword>
<dbReference type="NCBIfam" id="TIGR00043">
    <property type="entry name" value="rRNA maturation RNase YbeY"/>
    <property type="match status" value="1"/>
</dbReference>
<evidence type="ECO:0000256" key="2">
    <source>
        <dbReference type="ARBA" id="ARBA00022722"/>
    </source>
</evidence>
<keyword evidence="6 7" id="KW-0862">Zinc</keyword>
<dbReference type="GO" id="GO:0004521">
    <property type="term" value="F:RNA endonuclease activity"/>
    <property type="evidence" value="ECO:0007669"/>
    <property type="project" value="UniProtKB-UniRule"/>
</dbReference>
<evidence type="ECO:0000313" key="8">
    <source>
        <dbReference type="EMBL" id="AMW35537.1"/>
    </source>
</evidence>
<evidence type="ECO:0000256" key="4">
    <source>
        <dbReference type="ARBA" id="ARBA00022759"/>
    </source>
</evidence>
<dbReference type="HAMAP" id="MF_00009">
    <property type="entry name" value="Endoribonucl_YbeY"/>
    <property type="match status" value="1"/>
</dbReference>
<proteinExistence type="inferred from homology"/>
<dbReference type="GO" id="GO:0004222">
    <property type="term" value="F:metalloendopeptidase activity"/>
    <property type="evidence" value="ECO:0007669"/>
    <property type="project" value="InterPro"/>
</dbReference>
<dbReference type="InterPro" id="IPR020549">
    <property type="entry name" value="YbeY_CS"/>
</dbReference>
<accession>A0A143DFN7</accession>
<evidence type="ECO:0000256" key="1">
    <source>
        <dbReference type="ARBA" id="ARBA00010875"/>
    </source>
</evidence>
<comment type="function">
    <text evidence="7">Single strand-specific metallo-endoribonuclease involved in late-stage 70S ribosome quality control and in maturation of the 3' terminus of the 16S rRNA.</text>
</comment>
<comment type="subcellular location">
    <subcellularLocation>
        <location evidence="7">Cytoplasm</location>
    </subcellularLocation>
</comment>
<keyword evidence="7" id="KW-0698">rRNA processing</keyword>
<dbReference type="OrthoDB" id="9807740at2"/>
<feature type="binding site" evidence="7">
    <location>
        <position position="134"/>
    </location>
    <ligand>
        <name>Zn(2+)</name>
        <dbReference type="ChEBI" id="CHEBI:29105"/>
        <note>catalytic</note>
    </ligand>
</feature>
<dbReference type="Gene3D" id="3.40.390.30">
    <property type="entry name" value="Metalloproteases ('zincins'), catalytic domain"/>
    <property type="match status" value="1"/>
</dbReference>
<dbReference type="AlphaFoldDB" id="A0A143DFN7"/>
<dbReference type="GO" id="GO:0008270">
    <property type="term" value="F:zinc ion binding"/>
    <property type="evidence" value="ECO:0007669"/>
    <property type="project" value="UniProtKB-UniRule"/>
</dbReference>
<dbReference type="EC" id="3.1.-.-" evidence="7"/>
<keyword evidence="4 7" id="KW-0255">Endonuclease</keyword>
<dbReference type="GO" id="GO:0006364">
    <property type="term" value="P:rRNA processing"/>
    <property type="evidence" value="ECO:0007669"/>
    <property type="project" value="UniProtKB-UniRule"/>
</dbReference>
<reference evidence="8 9" key="1">
    <citation type="submission" date="2016-02" db="EMBL/GenBank/DDBJ databases">
        <title>Complete Genome of H5569, the type strain of the newly described species Haematospirillium jordaniae.</title>
        <authorList>
            <person name="Nicholson A.C."/>
            <person name="Humrighouse B.W."/>
            <person name="Loparov V."/>
            <person name="McQuiston J.R."/>
        </authorList>
    </citation>
    <scope>NUCLEOTIDE SEQUENCE [LARGE SCALE GENOMIC DNA]</scope>
    <source>
        <strain evidence="8 9">H5569</strain>
    </source>
</reference>